<evidence type="ECO:0000313" key="2">
    <source>
        <dbReference type="EMBL" id="QLI82159.1"/>
    </source>
</evidence>
<comment type="subcellular location">
    <subcellularLocation>
        <location evidence="1">Cytoplasm</location>
    </subcellularLocation>
</comment>
<reference evidence="2 3" key="1">
    <citation type="journal article" date="2016" name="Int. J. Syst. Evol. Microbiol.">
        <title>Chitinibacter fontanus sp. nov., isolated from a spring.</title>
        <authorList>
            <person name="Sheu S.Y."/>
            <person name="Li Y.S."/>
            <person name="Young C.C."/>
            <person name="Chen W.M."/>
        </authorList>
    </citation>
    <scope>NUCLEOTIDE SEQUENCE [LARGE SCALE GENOMIC DNA]</scope>
    <source>
        <strain evidence="2 3">STM-7</strain>
    </source>
</reference>
<protein>
    <recommendedName>
        <fullName evidence="1">Chaperone NapD</fullName>
    </recommendedName>
    <alternativeName>
        <fullName evidence="1">NapA signal peptide-binding chaperone NapD</fullName>
    </alternativeName>
</protein>
<dbReference type="KEGG" id="cfon:HZU75_11830"/>
<keyword evidence="3" id="KW-1185">Reference proteome</keyword>
<proteinExistence type="inferred from homology"/>
<dbReference type="Proteomes" id="UP000510822">
    <property type="component" value="Chromosome"/>
</dbReference>
<evidence type="ECO:0000313" key="3">
    <source>
        <dbReference type="Proteomes" id="UP000510822"/>
    </source>
</evidence>
<comment type="function">
    <text evidence="1">Chaperone for NapA, the catalytic subunit of the periplasmic nitrate reductase. It binds directly and specifically to the twin-arginine signal peptide of NapA, preventing premature interaction with the Tat translocase and premature export.</text>
</comment>
<dbReference type="GO" id="GO:0051224">
    <property type="term" value="P:negative regulation of protein transport"/>
    <property type="evidence" value="ECO:0007669"/>
    <property type="project" value="UniProtKB-UniRule"/>
</dbReference>
<keyword evidence="1" id="KW-0963">Cytoplasm</keyword>
<dbReference type="GO" id="GO:0005048">
    <property type="term" value="F:signal sequence binding"/>
    <property type="evidence" value="ECO:0007669"/>
    <property type="project" value="UniProtKB-UniRule"/>
</dbReference>
<organism evidence="2 3">
    <name type="scientific">Chitinibacter fontanus</name>
    <dbReference type="NCBI Taxonomy" id="1737446"/>
    <lineage>
        <taxon>Bacteria</taxon>
        <taxon>Pseudomonadati</taxon>
        <taxon>Pseudomonadota</taxon>
        <taxon>Betaproteobacteria</taxon>
        <taxon>Neisseriales</taxon>
        <taxon>Chitinibacteraceae</taxon>
        <taxon>Chitinibacter</taxon>
    </lineage>
</organism>
<dbReference type="EMBL" id="CP058952">
    <property type="protein sequence ID" value="QLI82159.1"/>
    <property type="molecule type" value="Genomic_DNA"/>
</dbReference>
<dbReference type="InterPro" id="IPR005623">
    <property type="entry name" value="Chaperone_NapD_NO3_reduct"/>
</dbReference>
<accession>A0A7D5VAG5</accession>
<dbReference type="Gene3D" id="3.30.70.920">
    <property type="match status" value="1"/>
</dbReference>
<dbReference type="GO" id="GO:0005737">
    <property type="term" value="C:cytoplasm"/>
    <property type="evidence" value="ECO:0007669"/>
    <property type="project" value="UniProtKB-SubCell"/>
</dbReference>
<comment type="subunit">
    <text evidence="1">Interacts with the cytoplasmic NapA precursor.</text>
</comment>
<gene>
    <name evidence="1" type="primary">napD</name>
    <name evidence="2" type="ORF">HZU75_11830</name>
</gene>
<comment type="similarity">
    <text evidence="1">Belongs to the NapD family.</text>
</comment>
<dbReference type="Pfam" id="PF03927">
    <property type="entry name" value="NapD"/>
    <property type="match status" value="1"/>
</dbReference>
<dbReference type="AlphaFoldDB" id="A0A7D5VAG5"/>
<dbReference type="HAMAP" id="MF_02200">
    <property type="entry name" value="NapD"/>
    <property type="match status" value="1"/>
</dbReference>
<sequence length="83" mass="9184">MNIYSLVVRVAAERVDEVKASLITIPGLEVHQEHEGRIIVTVEDVAGYRTSDALVEIQCLDGIISTTLAYEYCDDELVFSPNS</sequence>
<name>A0A7D5VAG5_9NEIS</name>
<dbReference type="RefSeq" id="WP_180306242.1">
    <property type="nucleotide sequence ID" value="NZ_CP058952.1"/>
</dbReference>
<evidence type="ECO:0000256" key="1">
    <source>
        <dbReference type="HAMAP-Rule" id="MF_02200"/>
    </source>
</evidence>
<keyword evidence="1" id="KW-0143">Chaperone</keyword>